<evidence type="ECO:0000313" key="4">
    <source>
        <dbReference type="Proteomes" id="UP000217889"/>
    </source>
</evidence>
<evidence type="ECO:0000313" key="3">
    <source>
        <dbReference type="EMBL" id="ATG53401.1"/>
    </source>
</evidence>
<dbReference type="InterPro" id="IPR002575">
    <property type="entry name" value="Aminoglycoside_PTrfase"/>
</dbReference>
<dbReference type="InterPro" id="IPR052077">
    <property type="entry name" value="CcrZ_PhaseVar_Mediator"/>
</dbReference>
<evidence type="ECO:0000259" key="2">
    <source>
        <dbReference type="Pfam" id="PF01636"/>
    </source>
</evidence>
<dbReference type="Proteomes" id="UP000217889">
    <property type="component" value="Chromosome"/>
</dbReference>
<name>A0A291GT32_9MICO</name>
<proteinExistence type="predicted"/>
<dbReference type="Pfam" id="PF01636">
    <property type="entry name" value="APH"/>
    <property type="match status" value="1"/>
</dbReference>
<dbReference type="SUPFAM" id="SSF56112">
    <property type="entry name" value="Protein kinase-like (PK-like)"/>
    <property type="match status" value="1"/>
</dbReference>
<keyword evidence="4" id="KW-1185">Reference proteome</keyword>
<organism evidence="3 4">
    <name type="scientific">Brachybacterium ginsengisoli</name>
    <dbReference type="NCBI Taxonomy" id="1331682"/>
    <lineage>
        <taxon>Bacteria</taxon>
        <taxon>Bacillati</taxon>
        <taxon>Actinomycetota</taxon>
        <taxon>Actinomycetes</taxon>
        <taxon>Micrococcales</taxon>
        <taxon>Dermabacteraceae</taxon>
        <taxon>Brachybacterium</taxon>
    </lineage>
</organism>
<gene>
    <name evidence="3" type="ORF">CFK41_00380</name>
</gene>
<dbReference type="KEGG" id="bgg:CFK41_00380"/>
<sequence length="382" mass="39744">MRALPPSLSLSPACCVRGSQDHPSASSRLSVGLRAARSAVGTNPSPARPSAQPRRATTDRVGAPDAENARCPPSPTGSSVAAMPGISVAEVLDALGVHADPVAPALTGGMSGSSVLGAVTPGGEPVVVKVSSFGTPESSHRARRELDVYTELLLRVPLPAPRLVAAHRTEEWIAIALERHRPAPPASEWTSAQWHDLAVLLGKLHAGSRELAGRFAPLHAVSSRPVDELAVFAQQLWNGEGDDARLEAACSALDRLHDAVSDGPASFVHGDSHLGNVVLTTDGTLLLVDWQSAHVGPSIGDVAFALTRAAAAAGSIPRDQVIEAYSAAAGTASAAVHRSITAQQLLILVEQYPEFATFLGPGEVAGLRSAFDLLLEDWAERQ</sequence>
<feature type="domain" description="Aminoglycoside phosphotransferase" evidence="2">
    <location>
        <begin position="120"/>
        <end position="332"/>
    </location>
</feature>
<feature type="compositionally biased region" description="Low complexity" evidence="1">
    <location>
        <begin position="44"/>
        <end position="55"/>
    </location>
</feature>
<dbReference type="PANTHER" id="PTHR40086:SF1">
    <property type="entry name" value="CELL CYCLE REGULATOR CCRZ"/>
    <property type="match status" value="1"/>
</dbReference>
<dbReference type="AlphaFoldDB" id="A0A291GT32"/>
<dbReference type="Gene3D" id="3.90.1200.10">
    <property type="match status" value="1"/>
</dbReference>
<evidence type="ECO:0000256" key="1">
    <source>
        <dbReference type="SAM" id="MobiDB-lite"/>
    </source>
</evidence>
<reference evidence="3 4" key="1">
    <citation type="journal article" date="2014" name="Int. J. Syst. Evol. Microbiol.">
        <title>Brachybacterium ginsengisoli sp. nov., isolated from soil of a ginseng field.</title>
        <authorList>
            <person name="Hoang V.A."/>
            <person name="Kim Y.J."/>
            <person name="Nguyen N.L."/>
            <person name="Yang D.C."/>
        </authorList>
    </citation>
    <scope>NUCLEOTIDE SEQUENCE [LARGE SCALE GENOMIC DNA]</scope>
    <source>
        <strain evidence="3 4">DCY80</strain>
    </source>
</reference>
<dbReference type="PANTHER" id="PTHR40086">
    <property type="entry name" value="PHOSPHOTRANSFERASE YTMP-RELATED"/>
    <property type="match status" value="1"/>
</dbReference>
<protein>
    <recommendedName>
        <fullName evidence="2">Aminoglycoside phosphotransferase domain-containing protein</fullName>
    </recommendedName>
</protein>
<dbReference type="EMBL" id="CP023564">
    <property type="protein sequence ID" value="ATG53401.1"/>
    <property type="molecule type" value="Genomic_DNA"/>
</dbReference>
<feature type="region of interest" description="Disordered" evidence="1">
    <location>
        <begin position="18"/>
        <end position="81"/>
    </location>
</feature>
<dbReference type="InterPro" id="IPR011009">
    <property type="entry name" value="Kinase-like_dom_sf"/>
</dbReference>
<accession>A0A291GT32</accession>